<evidence type="ECO:0000313" key="1">
    <source>
        <dbReference type="EMBL" id="KAJ8505021.1"/>
    </source>
</evidence>
<sequence>MPTLRSSSRPRMDLTAVHLIKLFVRDLFFAFVSSVHYLSEYMQWYKQVYRIILVLVFPYQLENVYHVLGMKNSLLSVSWLTTSAIFYKSVDAYESSELFVKFVIDVLSILLEVEFHER</sequence>
<organism evidence="1 2">
    <name type="scientific">Ensete ventricosum</name>
    <name type="common">Abyssinian banana</name>
    <name type="synonym">Musa ensete</name>
    <dbReference type="NCBI Taxonomy" id="4639"/>
    <lineage>
        <taxon>Eukaryota</taxon>
        <taxon>Viridiplantae</taxon>
        <taxon>Streptophyta</taxon>
        <taxon>Embryophyta</taxon>
        <taxon>Tracheophyta</taxon>
        <taxon>Spermatophyta</taxon>
        <taxon>Magnoliopsida</taxon>
        <taxon>Liliopsida</taxon>
        <taxon>Zingiberales</taxon>
        <taxon>Musaceae</taxon>
        <taxon>Ensete</taxon>
    </lineage>
</organism>
<accession>A0AAV8RQH8</accession>
<comment type="caution">
    <text evidence="1">The sequence shown here is derived from an EMBL/GenBank/DDBJ whole genome shotgun (WGS) entry which is preliminary data.</text>
</comment>
<dbReference type="EMBL" id="JAQQAF010000002">
    <property type="protein sequence ID" value="KAJ8505021.1"/>
    <property type="molecule type" value="Genomic_DNA"/>
</dbReference>
<protein>
    <submittedName>
        <fullName evidence="1">Uncharacterized protein</fullName>
    </submittedName>
</protein>
<proteinExistence type="predicted"/>
<name>A0AAV8RQH8_ENSVE</name>
<gene>
    <name evidence="1" type="ORF">OPV22_005907</name>
</gene>
<reference evidence="1 2" key="1">
    <citation type="submission" date="2022-12" db="EMBL/GenBank/DDBJ databases">
        <title>Chromosome-scale assembly of the Ensete ventricosum genome.</title>
        <authorList>
            <person name="Dussert Y."/>
            <person name="Stocks J."/>
            <person name="Wendawek A."/>
            <person name="Woldeyes F."/>
            <person name="Nichols R.A."/>
            <person name="Borrell J.S."/>
        </authorList>
    </citation>
    <scope>NUCLEOTIDE SEQUENCE [LARGE SCALE GENOMIC DNA]</scope>
    <source>
        <strain evidence="2">cv. Maze</strain>
        <tissue evidence="1">Seeds</tissue>
    </source>
</reference>
<keyword evidence="2" id="KW-1185">Reference proteome</keyword>
<dbReference type="AlphaFoldDB" id="A0AAV8RQH8"/>
<dbReference type="Proteomes" id="UP001222027">
    <property type="component" value="Unassembled WGS sequence"/>
</dbReference>
<evidence type="ECO:0000313" key="2">
    <source>
        <dbReference type="Proteomes" id="UP001222027"/>
    </source>
</evidence>